<comment type="subcellular location">
    <subcellularLocation>
        <location evidence="1">Membrane</location>
        <topology evidence="1">Multi-pass membrane protein</topology>
    </subcellularLocation>
</comment>
<feature type="transmembrane region" description="Helical" evidence="5">
    <location>
        <begin position="153"/>
        <end position="173"/>
    </location>
</feature>
<dbReference type="Proteomes" id="UP000325122">
    <property type="component" value="Unassembled WGS sequence"/>
</dbReference>
<feature type="domain" description="NnrU" evidence="6">
    <location>
        <begin position="3"/>
        <end position="181"/>
    </location>
</feature>
<evidence type="ECO:0000259" key="6">
    <source>
        <dbReference type="Pfam" id="PF07298"/>
    </source>
</evidence>
<dbReference type="RefSeq" id="WP_150022151.1">
    <property type="nucleotide sequence ID" value="NZ_VWOJ01000001.1"/>
</dbReference>
<dbReference type="GO" id="GO:0016020">
    <property type="term" value="C:membrane"/>
    <property type="evidence" value="ECO:0007669"/>
    <property type="project" value="UniProtKB-SubCell"/>
</dbReference>
<keyword evidence="2 5" id="KW-0812">Transmembrane</keyword>
<comment type="caution">
    <text evidence="7">The sequence shown here is derived from an EMBL/GenBank/DDBJ whole genome shotgun (WGS) entry which is preliminary data.</text>
</comment>
<proteinExistence type="predicted"/>
<dbReference type="AlphaFoldDB" id="A0A5M6ZLB8"/>
<sequence length="194" mass="20836">MDVLIIGLALLLGVHMVRILGLRGPLVRVLSAPLYAIFYSVISAVGLALVIYGHILSHPSPTVWTPPEWTRWAALFAVPASLILLTATYLPSHIRSFTRHPMTLGVFLWSGAHLIANGELASLVLFGSFFAWSVILLIEGYARGGAFERPGRWSADLAAIAIGLTAAGLFAYFHMQLFGVAVIEFASEPGAPGI</sequence>
<dbReference type="Pfam" id="PF07298">
    <property type="entry name" value="NnrU"/>
    <property type="match status" value="1"/>
</dbReference>
<reference evidence="7 8" key="1">
    <citation type="submission" date="2019-09" db="EMBL/GenBank/DDBJ databases">
        <authorList>
            <person name="Kevbrin V."/>
            <person name="Grouzdev D.S."/>
        </authorList>
    </citation>
    <scope>NUCLEOTIDE SEQUENCE [LARGE SCALE GENOMIC DNA]</scope>
    <source>
        <strain evidence="7 8">G-192</strain>
    </source>
</reference>
<feature type="transmembrane region" description="Helical" evidence="5">
    <location>
        <begin position="120"/>
        <end position="141"/>
    </location>
</feature>
<keyword evidence="4 5" id="KW-0472">Membrane</keyword>
<protein>
    <recommendedName>
        <fullName evidence="6">NnrU domain-containing protein</fullName>
    </recommendedName>
</protein>
<feature type="transmembrane region" description="Helical" evidence="5">
    <location>
        <begin position="69"/>
        <end position="90"/>
    </location>
</feature>
<accession>A0A5M6ZLB8</accession>
<dbReference type="EMBL" id="VWOJ01000001">
    <property type="protein sequence ID" value="KAA5805120.1"/>
    <property type="molecule type" value="Genomic_DNA"/>
</dbReference>
<evidence type="ECO:0000256" key="4">
    <source>
        <dbReference type="ARBA" id="ARBA00023136"/>
    </source>
</evidence>
<keyword evidence="8" id="KW-1185">Reference proteome</keyword>
<evidence type="ECO:0000256" key="2">
    <source>
        <dbReference type="ARBA" id="ARBA00022692"/>
    </source>
</evidence>
<keyword evidence="3 5" id="KW-1133">Transmembrane helix</keyword>
<evidence type="ECO:0000256" key="3">
    <source>
        <dbReference type="ARBA" id="ARBA00022989"/>
    </source>
</evidence>
<gene>
    <name evidence="7" type="ORF">F1654_03795</name>
</gene>
<dbReference type="InterPro" id="IPR009915">
    <property type="entry name" value="NnrU_dom"/>
</dbReference>
<organism evidence="7 8">
    <name type="scientific">Alkalicaulis satelles</name>
    <dbReference type="NCBI Taxonomy" id="2609175"/>
    <lineage>
        <taxon>Bacteria</taxon>
        <taxon>Pseudomonadati</taxon>
        <taxon>Pseudomonadota</taxon>
        <taxon>Alphaproteobacteria</taxon>
        <taxon>Maricaulales</taxon>
        <taxon>Maricaulaceae</taxon>
        <taxon>Alkalicaulis</taxon>
    </lineage>
</organism>
<evidence type="ECO:0000256" key="5">
    <source>
        <dbReference type="SAM" id="Phobius"/>
    </source>
</evidence>
<evidence type="ECO:0000256" key="1">
    <source>
        <dbReference type="ARBA" id="ARBA00004141"/>
    </source>
</evidence>
<evidence type="ECO:0000313" key="7">
    <source>
        <dbReference type="EMBL" id="KAA5805120.1"/>
    </source>
</evidence>
<evidence type="ECO:0000313" key="8">
    <source>
        <dbReference type="Proteomes" id="UP000325122"/>
    </source>
</evidence>
<name>A0A5M6ZLB8_9PROT</name>
<feature type="transmembrane region" description="Helical" evidence="5">
    <location>
        <begin position="37"/>
        <end position="57"/>
    </location>
</feature>